<gene>
    <name evidence="2" type="ORF">B0T26DRAFT_701279</name>
</gene>
<dbReference type="RefSeq" id="XP_060298013.1">
    <property type="nucleotide sequence ID" value="XM_060441590.1"/>
</dbReference>
<dbReference type="EMBL" id="JAUIRO010000003">
    <property type="protein sequence ID" value="KAK0722089.1"/>
    <property type="molecule type" value="Genomic_DNA"/>
</dbReference>
<evidence type="ECO:0000256" key="1">
    <source>
        <dbReference type="SAM" id="MobiDB-lite"/>
    </source>
</evidence>
<dbReference type="Proteomes" id="UP001172101">
    <property type="component" value="Unassembled WGS sequence"/>
</dbReference>
<accession>A0AA40DZA8</accession>
<proteinExistence type="predicted"/>
<keyword evidence="3" id="KW-1185">Reference proteome</keyword>
<comment type="caution">
    <text evidence="2">The sequence shown here is derived from an EMBL/GenBank/DDBJ whole genome shotgun (WGS) entry which is preliminary data.</text>
</comment>
<dbReference type="AlphaFoldDB" id="A0AA40DZA8"/>
<name>A0AA40DZA8_9PEZI</name>
<evidence type="ECO:0000313" key="3">
    <source>
        <dbReference type="Proteomes" id="UP001172101"/>
    </source>
</evidence>
<dbReference type="GeneID" id="85324860"/>
<organism evidence="2 3">
    <name type="scientific">Lasiosphaeria miniovina</name>
    <dbReference type="NCBI Taxonomy" id="1954250"/>
    <lineage>
        <taxon>Eukaryota</taxon>
        <taxon>Fungi</taxon>
        <taxon>Dikarya</taxon>
        <taxon>Ascomycota</taxon>
        <taxon>Pezizomycotina</taxon>
        <taxon>Sordariomycetes</taxon>
        <taxon>Sordariomycetidae</taxon>
        <taxon>Sordariales</taxon>
        <taxon>Lasiosphaeriaceae</taxon>
        <taxon>Lasiosphaeria</taxon>
    </lineage>
</organism>
<protein>
    <submittedName>
        <fullName evidence="2">Uncharacterized protein</fullName>
    </submittedName>
</protein>
<evidence type="ECO:0000313" key="2">
    <source>
        <dbReference type="EMBL" id="KAK0722089.1"/>
    </source>
</evidence>
<feature type="compositionally biased region" description="Low complexity" evidence="1">
    <location>
        <begin position="202"/>
        <end position="223"/>
    </location>
</feature>
<dbReference type="PROSITE" id="PS51257">
    <property type="entry name" value="PROKAR_LIPOPROTEIN"/>
    <property type="match status" value="1"/>
</dbReference>
<sequence>MLTSTERDAKLVEASPSLGDCSLSWLTVISSCVLALCSAVFEAGGASVVRSRQSGFGSFPTVFRAGFFRFGVGKKELSLFMSSLLDFFLFLGGGGVDCVKSKTPTLAGIVNGCFLFLISWIRPLGLASSAEKPSPSRYCNDSGGLSPVLVLRCSFLKPIGGILSNIKHGRRRGPLLACVNLSLDDTICSLSREESAIERDSSPSLSFSPSQLDSSYSSNSTAA</sequence>
<reference evidence="2" key="1">
    <citation type="submission" date="2023-06" db="EMBL/GenBank/DDBJ databases">
        <title>Genome-scale phylogeny and comparative genomics of the fungal order Sordariales.</title>
        <authorList>
            <consortium name="Lawrence Berkeley National Laboratory"/>
            <person name="Hensen N."/>
            <person name="Bonometti L."/>
            <person name="Westerberg I."/>
            <person name="Brannstrom I.O."/>
            <person name="Guillou S."/>
            <person name="Cros-Aarteil S."/>
            <person name="Calhoun S."/>
            <person name="Haridas S."/>
            <person name="Kuo A."/>
            <person name="Mondo S."/>
            <person name="Pangilinan J."/>
            <person name="Riley R."/>
            <person name="LaButti K."/>
            <person name="Andreopoulos B."/>
            <person name="Lipzen A."/>
            <person name="Chen C."/>
            <person name="Yanf M."/>
            <person name="Daum C."/>
            <person name="Ng V."/>
            <person name="Clum A."/>
            <person name="Steindorff A."/>
            <person name="Ohm R."/>
            <person name="Martin F."/>
            <person name="Silar P."/>
            <person name="Natvig D."/>
            <person name="Lalanne C."/>
            <person name="Gautier V."/>
            <person name="Ament-velasquez S.L."/>
            <person name="Kruys A."/>
            <person name="Hutchinson M.I."/>
            <person name="Powell A.J."/>
            <person name="Barry K."/>
            <person name="Miller A.N."/>
            <person name="Grigoriev I.V."/>
            <person name="Debuchy R."/>
            <person name="Gladieux P."/>
            <person name="Thoren M.H."/>
            <person name="Johannesson H."/>
        </authorList>
    </citation>
    <scope>NUCLEOTIDE SEQUENCE</scope>
    <source>
        <strain evidence="2">SMH2392-1A</strain>
    </source>
</reference>
<feature type="region of interest" description="Disordered" evidence="1">
    <location>
        <begin position="195"/>
        <end position="223"/>
    </location>
</feature>